<dbReference type="EMBL" id="MLJW01000044">
    <property type="protein sequence ID" value="OIR06387.1"/>
    <property type="molecule type" value="Genomic_DNA"/>
</dbReference>
<proteinExistence type="predicted"/>
<dbReference type="InterPro" id="IPR029063">
    <property type="entry name" value="SAM-dependent_MTases_sf"/>
</dbReference>
<dbReference type="AlphaFoldDB" id="A0A1J5SEP3"/>
<name>A0A1J5SEP3_9ZZZZ</name>
<comment type="caution">
    <text evidence="1">The sequence shown here is derived from an EMBL/GenBank/DDBJ whole genome shotgun (WGS) entry which is preliminary data.</text>
</comment>
<dbReference type="Gene3D" id="3.40.50.150">
    <property type="entry name" value="Vaccinia Virus protein VP39"/>
    <property type="match status" value="1"/>
</dbReference>
<protein>
    <submittedName>
        <fullName evidence="1">Uncharacterized protein</fullName>
    </submittedName>
</protein>
<evidence type="ECO:0000313" key="1">
    <source>
        <dbReference type="EMBL" id="OIR06387.1"/>
    </source>
</evidence>
<organism evidence="1">
    <name type="scientific">mine drainage metagenome</name>
    <dbReference type="NCBI Taxonomy" id="410659"/>
    <lineage>
        <taxon>unclassified sequences</taxon>
        <taxon>metagenomes</taxon>
        <taxon>ecological metagenomes</taxon>
    </lineage>
</organism>
<accession>A0A1J5SEP3</accession>
<gene>
    <name evidence="1" type="ORF">GALL_115770</name>
</gene>
<reference evidence="1" key="1">
    <citation type="submission" date="2016-10" db="EMBL/GenBank/DDBJ databases">
        <title>Sequence of Gallionella enrichment culture.</title>
        <authorList>
            <person name="Poehlein A."/>
            <person name="Muehling M."/>
            <person name="Daniel R."/>
        </authorList>
    </citation>
    <scope>NUCLEOTIDE SEQUENCE</scope>
</reference>
<sequence>MKLYSSKPQASITMGISPALRQLLAHTIGAFRPGVVIESGTYVGLGSTTLLAELLQETFPEHTPRLFTLEVSFAHWQQAARNLRRFRHVRCLWGLSVDRGEARRFILNDPVLNRHESEPDIYVDNVEDPVRFYLDEVDGKLLDPDAVPGDFIRKALFREQWLPRLLGRYGARRPLVTLDSAGGIGFLEFNTVTRLLKDHPYLLLLDDIDHLKHFRSRRAVHADPCFEVLGEEPETGWLLARHNPARGA</sequence>